<feature type="transmembrane region" description="Helical" evidence="3">
    <location>
        <begin position="63"/>
        <end position="86"/>
    </location>
</feature>
<sequence length="561" mass="58471">MGGTGYGGTYDPGPYREDAASVPPDAPSVPAQRRPEGTGGGGHRRGGPRRKQGRRQASRGRRFLKWTAIATAVGVLGTAGAAYGYYEYLASKIRKGERVSGKTNVAKPKADAQGDTAMNILILGSDTRNSPADVKLAGAADSQGARADVIMIAHLSADRSNMSVVSIPRDTRVDIPECTDPKTKQVYAPTNNIINASLGRGGPGCTLATVQNLTGVYIDHWLMIDFAGVVKMADVVGGVEVCVKNSVWDRPTAYIKHGGSGLKLTAGTHVIKDQQALQWLRTRDAFGSDAGRAKAQHMYMSSLIRTLRTQNLFGNPARLNHIATTAMSAFEVSDEIGTPKKLYDLGMQLKTVPSDRITMLTMPHMADPQAPNAHYLPAPEAATIWSLLRNDVAMKANGTATTTAPTTTAPTTAPAGPPARAASVIPVTVVNGTAGTDTGVATPGRAGGIAQTLHTAGFTQATASKQAAPSQGTTLVYPATRGAQGKSDAIAVAKALGIPVTGVKASTTAQAITVTIGADWKTGTDYGATLPKAGTVPDNADAMNGNDKGCMDVEPIYRWDG</sequence>
<feature type="domain" description="LytR/CpsA/Psr regulator C-terminal" evidence="5">
    <location>
        <begin position="425"/>
        <end position="520"/>
    </location>
</feature>
<evidence type="ECO:0000313" key="7">
    <source>
        <dbReference type="Proteomes" id="UP000749040"/>
    </source>
</evidence>
<dbReference type="Proteomes" id="UP000749040">
    <property type="component" value="Unassembled WGS sequence"/>
</dbReference>
<dbReference type="PANTHER" id="PTHR33392:SF6">
    <property type="entry name" value="POLYISOPRENYL-TEICHOIC ACID--PEPTIDOGLYCAN TEICHOIC ACID TRANSFERASE TAGU"/>
    <property type="match status" value="1"/>
</dbReference>
<evidence type="ECO:0000313" key="6">
    <source>
        <dbReference type="EMBL" id="MBM9504939.1"/>
    </source>
</evidence>
<feature type="compositionally biased region" description="Low complexity" evidence="2">
    <location>
        <begin position="20"/>
        <end position="31"/>
    </location>
</feature>
<dbReference type="NCBIfam" id="TIGR00350">
    <property type="entry name" value="lytR_cpsA_psr"/>
    <property type="match status" value="1"/>
</dbReference>
<evidence type="ECO:0000259" key="4">
    <source>
        <dbReference type="Pfam" id="PF03816"/>
    </source>
</evidence>
<comment type="similarity">
    <text evidence="1">Belongs to the LytR/CpsA/Psr (LCP) family.</text>
</comment>
<dbReference type="InterPro" id="IPR004474">
    <property type="entry name" value="LytR_CpsA_psr"/>
</dbReference>
<feature type="region of interest" description="Disordered" evidence="2">
    <location>
        <begin position="1"/>
        <end position="60"/>
    </location>
</feature>
<evidence type="ECO:0000256" key="3">
    <source>
        <dbReference type="SAM" id="Phobius"/>
    </source>
</evidence>
<evidence type="ECO:0000259" key="5">
    <source>
        <dbReference type="Pfam" id="PF13399"/>
    </source>
</evidence>
<accession>A0ABS2TNM2</accession>
<comment type="caution">
    <text evidence="6">The sequence shown here is derived from an EMBL/GenBank/DDBJ whole genome shotgun (WGS) entry which is preliminary data.</text>
</comment>
<dbReference type="Gene3D" id="3.40.630.190">
    <property type="entry name" value="LCP protein"/>
    <property type="match status" value="1"/>
</dbReference>
<evidence type="ECO:0000256" key="1">
    <source>
        <dbReference type="ARBA" id="ARBA00006068"/>
    </source>
</evidence>
<dbReference type="EMBL" id="JADKYB010000005">
    <property type="protein sequence ID" value="MBM9504939.1"/>
    <property type="molecule type" value="Genomic_DNA"/>
</dbReference>
<feature type="region of interest" description="Disordered" evidence="2">
    <location>
        <begin position="400"/>
        <end position="419"/>
    </location>
</feature>
<reference evidence="6 7" key="1">
    <citation type="submission" date="2021-01" db="EMBL/GenBank/DDBJ databases">
        <title>Streptomyces acididurans sp. nov., isolated from a peat swamp forest soil.</title>
        <authorList>
            <person name="Chantavorakit T."/>
            <person name="Duangmal K."/>
        </authorList>
    </citation>
    <scope>NUCLEOTIDE SEQUENCE [LARGE SCALE GENOMIC DNA]</scope>
    <source>
        <strain evidence="6 7">KK5PA1</strain>
    </source>
</reference>
<proteinExistence type="inferred from homology"/>
<feature type="compositionally biased region" description="Gly residues" evidence="2">
    <location>
        <begin position="1"/>
        <end position="10"/>
    </location>
</feature>
<gene>
    <name evidence="6" type="ORF">ITX44_10380</name>
</gene>
<dbReference type="Pfam" id="PF13399">
    <property type="entry name" value="LytR_C"/>
    <property type="match status" value="1"/>
</dbReference>
<dbReference type="InterPro" id="IPR050922">
    <property type="entry name" value="LytR/CpsA/Psr_CW_biosynth"/>
</dbReference>
<evidence type="ECO:0000256" key="2">
    <source>
        <dbReference type="SAM" id="MobiDB-lite"/>
    </source>
</evidence>
<protein>
    <submittedName>
        <fullName evidence="6">LCP family protein</fullName>
    </submittedName>
</protein>
<keyword evidence="3" id="KW-0812">Transmembrane</keyword>
<name>A0ABS2TNM2_9ACTN</name>
<dbReference type="PANTHER" id="PTHR33392">
    <property type="entry name" value="POLYISOPRENYL-TEICHOIC ACID--PEPTIDOGLYCAN TEICHOIC ACID TRANSFERASE TAGU"/>
    <property type="match status" value="1"/>
</dbReference>
<keyword evidence="3" id="KW-0472">Membrane</keyword>
<feature type="compositionally biased region" description="Basic residues" evidence="2">
    <location>
        <begin position="42"/>
        <end position="60"/>
    </location>
</feature>
<keyword evidence="7" id="KW-1185">Reference proteome</keyword>
<dbReference type="InterPro" id="IPR027381">
    <property type="entry name" value="LytR/CpsA/Psr_C"/>
</dbReference>
<keyword evidence="3" id="KW-1133">Transmembrane helix</keyword>
<feature type="domain" description="Cell envelope-related transcriptional attenuator" evidence="4">
    <location>
        <begin position="146"/>
        <end position="307"/>
    </location>
</feature>
<organism evidence="6 7">
    <name type="scientific">Actinacidiphila acididurans</name>
    <dbReference type="NCBI Taxonomy" id="2784346"/>
    <lineage>
        <taxon>Bacteria</taxon>
        <taxon>Bacillati</taxon>
        <taxon>Actinomycetota</taxon>
        <taxon>Actinomycetes</taxon>
        <taxon>Kitasatosporales</taxon>
        <taxon>Streptomycetaceae</taxon>
        <taxon>Actinacidiphila</taxon>
    </lineage>
</organism>
<dbReference type="Pfam" id="PF03816">
    <property type="entry name" value="LytR_cpsA_psr"/>
    <property type="match status" value="1"/>
</dbReference>